<keyword evidence="4" id="KW-1185">Reference proteome</keyword>
<feature type="compositionally biased region" description="Low complexity" evidence="1">
    <location>
        <begin position="2670"/>
        <end position="2695"/>
    </location>
</feature>
<dbReference type="EMBL" id="JRES01000857">
    <property type="protein sequence ID" value="KNC27709.1"/>
    <property type="molecule type" value="Genomic_DNA"/>
</dbReference>
<dbReference type="PANTHER" id="PTHR21713">
    <property type="entry name" value="NASCENT POLYPEPTIDE ASSOCIATED COMPLEX ALPHA SUBUNIT-RELATED"/>
    <property type="match status" value="1"/>
</dbReference>
<feature type="compositionally biased region" description="Basic and acidic residues" evidence="1">
    <location>
        <begin position="344"/>
        <end position="354"/>
    </location>
</feature>
<dbReference type="InterPro" id="IPR016641">
    <property type="entry name" value="EGD2/NACA0like"/>
</dbReference>
<feature type="region of interest" description="Disordered" evidence="1">
    <location>
        <begin position="1688"/>
        <end position="1712"/>
    </location>
</feature>
<feature type="compositionally biased region" description="Polar residues" evidence="1">
    <location>
        <begin position="126"/>
        <end position="135"/>
    </location>
</feature>
<feature type="compositionally biased region" description="Polar residues" evidence="1">
    <location>
        <begin position="2536"/>
        <end position="2553"/>
    </location>
</feature>
<feature type="compositionally biased region" description="Acidic residues" evidence="1">
    <location>
        <begin position="1172"/>
        <end position="1184"/>
    </location>
</feature>
<comment type="caution">
    <text evidence="3">The sequence shown here is derived from an EMBL/GenBank/DDBJ whole genome shotgun (WGS) entry which is preliminary data.</text>
</comment>
<feature type="region of interest" description="Disordered" evidence="1">
    <location>
        <begin position="2670"/>
        <end position="2697"/>
    </location>
</feature>
<evidence type="ECO:0000313" key="4">
    <source>
        <dbReference type="Proteomes" id="UP000037069"/>
    </source>
</evidence>
<feature type="compositionally biased region" description="Polar residues" evidence="1">
    <location>
        <begin position="2578"/>
        <end position="2598"/>
    </location>
</feature>
<evidence type="ECO:0000313" key="3">
    <source>
        <dbReference type="EMBL" id="KNC27709.1"/>
    </source>
</evidence>
<feature type="compositionally biased region" description="Low complexity" evidence="1">
    <location>
        <begin position="314"/>
        <end position="326"/>
    </location>
</feature>
<feature type="region of interest" description="Disordered" evidence="1">
    <location>
        <begin position="2570"/>
        <end position="2598"/>
    </location>
</feature>
<feature type="compositionally biased region" description="Basic and acidic residues" evidence="1">
    <location>
        <begin position="1156"/>
        <end position="1171"/>
    </location>
</feature>
<dbReference type="OrthoDB" id="6119313at2759"/>
<feature type="compositionally biased region" description="Acidic residues" evidence="1">
    <location>
        <begin position="1110"/>
        <end position="1124"/>
    </location>
</feature>
<proteinExistence type="predicted"/>
<dbReference type="STRING" id="7375.A0A0L0C8I3"/>
<name>A0A0L0C8I3_LUCCU</name>
<feature type="compositionally biased region" description="Basic and acidic residues" evidence="1">
    <location>
        <begin position="163"/>
        <end position="201"/>
    </location>
</feature>
<accession>A0A0L0C8I3</accession>
<feature type="domain" description="MGA conserved" evidence="2">
    <location>
        <begin position="861"/>
        <end position="907"/>
    </location>
</feature>
<feature type="region of interest" description="Disordered" evidence="1">
    <location>
        <begin position="2709"/>
        <end position="2728"/>
    </location>
</feature>
<feature type="compositionally biased region" description="Low complexity" evidence="1">
    <location>
        <begin position="2841"/>
        <end position="2864"/>
    </location>
</feature>
<feature type="region of interest" description="Disordered" evidence="1">
    <location>
        <begin position="1334"/>
        <end position="1378"/>
    </location>
</feature>
<reference evidence="3 4" key="1">
    <citation type="journal article" date="2015" name="Nat. Commun.">
        <title>Lucilia cuprina genome unlocks parasitic fly biology to underpin future interventions.</title>
        <authorList>
            <person name="Anstead C.A."/>
            <person name="Korhonen P.K."/>
            <person name="Young N.D."/>
            <person name="Hall R.S."/>
            <person name="Jex A.R."/>
            <person name="Murali S.C."/>
            <person name="Hughes D.S."/>
            <person name="Lee S.F."/>
            <person name="Perry T."/>
            <person name="Stroehlein A.J."/>
            <person name="Ansell B.R."/>
            <person name="Breugelmans B."/>
            <person name="Hofmann A."/>
            <person name="Qu J."/>
            <person name="Dugan S."/>
            <person name="Lee S.L."/>
            <person name="Chao H."/>
            <person name="Dinh H."/>
            <person name="Han Y."/>
            <person name="Doddapaneni H.V."/>
            <person name="Worley K.C."/>
            <person name="Muzny D.M."/>
            <person name="Ioannidis P."/>
            <person name="Waterhouse R.M."/>
            <person name="Zdobnov E.M."/>
            <person name="James P.J."/>
            <person name="Bagnall N.H."/>
            <person name="Kotze A.C."/>
            <person name="Gibbs R.A."/>
            <person name="Richards S."/>
            <person name="Batterham P."/>
            <person name="Gasser R.B."/>
        </authorList>
    </citation>
    <scope>NUCLEOTIDE SEQUENCE [LARGE SCALE GENOMIC DNA]</scope>
    <source>
        <strain evidence="3 4">LS</strain>
        <tissue evidence="3">Full body</tissue>
    </source>
</reference>
<feature type="compositionally biased region" description="Basic and acidic residues" evidence="1">
    <location>
        <begin position="1185"/>
        <end position="1198"/>
    </location>
</feature>
<dbReference type="InterPro" id="IPR032060">
    <property type="entry name" value="MGA_dom"/>
</dbReference>
<evidence type="ECO:0000259" key="2">
    <source>
        <dbReference type="Pfam" id="PF16059"/>
    </source>
</evidence>
<feature type="region of interest" description="Disordered" evidence="1">
    <location>
        <begin position="314"/>
        <end position="355"/>
    </location>
</feature>
<feature type="region of interest" description="Disordered" evidence="1">
    <location>
        <begin position="2401"/>
        <end position="2426"/>
    </location>
</feature>
<feature type="region of interest" description="Disordered" evidence="1">
    <location>
        <begin position="1102"/>
        <end position="1140"/>
    </location>
</feature>
<protein>
    <recommendedName>
        <fullName evidence="2">MGA conserved domain-containing protein</fullName>
    </recommendedName>
</protein>
<organism evidence="3 4">
    <name type="scientific">Lucilia cuprina</name>
    <name type="common">Green bottle fly</name>
    <name type="synonym">Australian sheep blowfly</name>
    <dbReference type="NCBI Taxonomy" id="7375"/>
    <lineage>
        <taxon>Eukaryota</taxon>
        <taxon>Metazoa</taxon>
        <taxon>Ecdysozoa</taxon>
        <taxon>Arthropoda</taxon>
        <taxon>Hexapoda</taxon>
        <taxon>Insecta</taxon>
        <taxon>Pterygota</taxon>
        <taxon>Neoptera</taxon>
        <taxon>Endopterygota</taxon>
        <taxon>Diptera</taxon>
        <taxon>Brachycera</taxon>
        <taxon>Muscomorpha</taxon>
        <taxon>Oestroidea</taxon>
        <taxon>Calliphoridae</taxon>
        <taxon>Luciliinae</taxon>
        <taxon>Lucilia</taxon>
    </lineage>
</organism>
<sequence>MIRLTENDWRIFRRLQRKHKVSTEFLRYNLENIEKFIWFETWPRIVIKRYAVRKDNRVFIIYYRLRRVLFDQSNRKMFKRMRQNIKQWSKRIVAWQKTHLGIKEYVEEVVYEELTERQKNKEETTAEQTSSGSNEDVSKQLKQQLELLKNGRRHQPLIASSSKPEETAKNVRESENDKSTEDDEMKKVEKQKSDRNSVDDVRKKLKEQLDSLKARRDGINAPLDIMKSNATSDREERLDESATIETPEDWQINLESTPEKQITTQENIQPVKQLDTDEKTEKSHTETSTLQTGKLKTGLNFLDMLMCKVSGSNINTTTQTSNSSVTKAKESLARLPSSSSLKEGYQHHHEHSMDSTDEFLGFDDCERIPGMLMTPIVPHSTKNNKNSVFVSESLNEYMRVNDLETNYSIDEDKTIIKSKIFARDMEGLMTPKTIPPPFDMPAVPENLLKFRTVAERKQYLQKFSKNYRLAIINNEASIYRELQRRMRTQKVKSASQIMAQSANSSMSFTRNGWNAASFINTEFNKYYYQILDVDHGSYKVRLRGARGNNDEFHKTPYVSRAIKPPKECPEHCPDDRVWQYLKPIKTVAEKTKKLNKGPLPAVFKPCPLSHKTFQKPLDDDTAALLLAGGSMAVVRMPTVELEVFPEYGKPLHEIAKRYLQYILPHHDISREWAEFSVSTLQQPKSLKEVEQAAAKTFTTPELRKSYTFVIPYLNDRNHILVRRVVDRSEKLDQSFEKCLEDRELVPKTDFSFRQNLDQTDDVLLECADVVSDMINTVAISCSENSFIKTDPDGLNNGEAVNSLTKTNNKQDFKHFERPAIAASATAVAGNMKKYKKQNSLLMELKRLNATIIDAAVKPGNDKKPCSKDYCQMGCICVSLEETAPMREHCGKTKCMLECTCKSTAQSRIMRLETEGRTLTTEDAFMLRRKATARLARMEKEFTSTVVLTENETLLINETNNDKKRRCTKAPKRYEDFTDTEDEQRRNSPKRAALTTIDNEKHLAIEIKEVHEPVYVKDSILEQLKHCTVNLVPLQEMDNIAPWCMVHNLYKCFCKGRAVEGKPMIIEKEEVNTTIEHEAEQKLEYDYNVSVKAKYTFEKVEKKKKKAENNSEAEEEEDMEAETVDNDEKQQDNSCDEDDKYNDEDWIKERKRKKREKLAEKATAEEISREDSKSDEDDADEVGDEEYLKDSSVKSGRIEKKSRRSLHEVRKRFYQTREDSCRRHIPTPRRMFLYCNRRRRLSILKFIKENENEQTRLLLNEHVMRSVYYHKIDAENQKKSNRTDEANLNEQTDDGVVNEVAVEQQPPPANQILITSDKAQKKFLLVNEVVDLLEDDEEQPSSSSALLKDRDENTQLTSSSTRSCSSFEKITPDSETTEPTKHFEICSSGGVITVKKCANLTEEKTKVQDKPIQPAPKAIALNETSAATEAALEALKVPKISSCFSLNIKANAQKPTSTAKLNEEQSLDFTSATSVHSAAFAQTQNQQTANSSNVLLGPNTTAKESGTAFTLDMDNENVRDVYNSVIKTMNSLVSKKMQDIDCALQRESHIIPTPNPDILCIMKWCNFLDAFCEGFAYVWQVKMKDDTFFVVTIRNMMPLIAGAMGIVNITALKPDKMPLMGKMLLQKFRNKETEKLAVVMQGKDSHWVVKGFLKSDPTMACNKPTPETHPSLTKKINVLCSLLVKQRQKEQKKKEKVTSNQWTSSSSQMNVKTTKITKPATTAAQQPQIAPKIAQIMPTRRITTAQHTPPTTAATTQQFSNQHTTLLSQLQQQPKPITPQTLTAEQTPAQNSIDLTPKANKQTDIEPGKIIAKINSRKRKVDMAQSNNLLKMDSYSKMSSNIEFRSVTQSDLNEIFLPELHKLDHKWLVLDLHNDFSHIFVPDFRDLVSLDRIQKVINFARQKSKIVKLQFFQNAPFDAFVTPKSGRKIYFGPLTMDMKSPTLILLQSVDGQMMLRELYQLQHNIVKKPEEKTKAFWLIHLKGKTQFEMNVNINGVINTNATESLLSTTTGTTISLQTNDINKEITATTAKPSNNSNQEVNSNIDEEDDEDCMIIEDDSEENTESIPSMVKNSGRIGNLNSLTPQINNLTAGPAIQSIVTSQAVSMISTILPTSSQSLLKVPNTNTIIKPLNPTNTSSPVVINVPAMSVTNKPLPILTLPPNTIITGITPAAPPPTLEVTPTTPLINLPTNAVITGIKTAPPEAPYSSTIFITSSTPSTPAATTIVTTSSTNIYNNPPTTTTVSTTLPSQANEMMNSVGNKKTMNITRPSLEAGAIKRRRISLFCSNKYDKMSENLAVDAVIKKILPENAEDIQINPLNVTEEVTTPPMLTPEVVTTVGSTKISKLCHIETNAIQMPMETNTTATPTNTATTAAKPKAPIVFDVNFMDDGDEPTASILIKPSKSAAASTETTNTTTLPKTNKKTVTNTTNSLIRQQLVSATVSPTNLLSTFPVYKNITLPTRFKTSTIAVTNSTSTVTVANKRTLNSPSTASIKRTSNSPPITVSNKRTLINSMLCTKQPDIVPTFSTPRPIAPKINPTSCSPTDDNSNPFPFRRSSVSLKVQKIISSSAAATQTSAKPLTTSSALVSTNQPTSDSPTTLTVQQVQDMLNKPAISVTSNKKPSSSPTAAASPTMPLQILPAIKATITPANPNAISITSNIITPASSPIAVSPSSTCTASSSTTSTITTPSPTETASLNPTNTLTISKVQSFGSPQKTHNTDKNSTTFTNTPNSIVINDLNDQVPAVPSPPSHIQYGYIVSATHCNQKFVAKRVADEFYVKVPSVGILKLQGLTAVNNYLNKYISKTGKDGQNITAIWQFVAASKAVQMQNHQKSLLVRKTKTPSGTTGTSKNTNTSTTSVTVSDSSLDEPILIDD</sequence>
<feature type="compositionally biased region" description="Low complexity" evidence="1">
    <location>
        <begin position="1356"/>
        <end position="1365"/>
    </location>
</feature>
<dbReference type="Proteomes" id="UP000037069">
    <property type="component" value="Unassembled WGS sequence"/>
</dbReference>
<feature type="region of interest" description="Disordered" evidence="1">
    <location>
        <begin position="2836"/>
        <end position="2874"/>
    </location>
</feature>
<feature type="region of interest" description="Disordered" evidence="1">
    <location>
        <begin position="1156"/>
        <end position="1200"/>
    </location>
</feature>
<feature type="compositionally biased region" description="Polar residues" evidence="1">
    <location>
        <begin position="1697"/>
        <end position="1710"/>
    </location>
</feature>
<dbReference type="OMA" id="NTTIEHE"/>
<dbReference type="Pfam" id="PF16059">
    <property type="entry name" value="MGA_dom"/>
    <property type="match status" value="1"/>
</dbReference>
<gene>
    <name evidence="3" type="ORF">FF38_11335</name>
</gene>
<dbReference type="GO" id="GO:0005854">
    <property type="term" value="C:nascent polypeptide-associated complex"/>
    <property type="evidence" value="ECO:0007669"/>
    <property type="project" value="InterPro"/>
</dbReference>
<evidence type="ECO:0000256" key="1">
    <source>
        <dbReference type="SAM" id="MobiDB-lite"/>
    </source>
</evidence>
<feature type="region of interest" description="Disordered" evidence="1">
    <location>
        <begin position="117"/>
        <end position="201"/>
    </location>
</feature>
<feature type="region of interest" description="Disordered" evidence="1">
    <location>
        <begin position="2525"/>
        <end position="2553"/>
    </location>
</feature>